<proteinExistence type="predicted"/>
<dbReference type="EMBL" id="JBHTNH010000057">
    <property type="protein sequence ID" value="MFD1363426.1"/>
    <property type="molecule type" value="Genomic_DNA"/>
</dbReference>
<sequence>MNTLSFVPFEDGRLEIKVAFTTEARIWNIIKTSWTGIQIIGFSPTKDENRKKRTGPYFARFFSVVLISMVKLRNHAAGKLAW</sequence>
<dbReference type="Proteomes" id="UP001597178">
    <property type="component" value="Unassembled WGS sequence"/>
</dbReference>
<reference evidence="2" key="1">
    <citation type="journal article" date="2019" name="Int. J. Syst. Evol. Microbiol.">
        <title>The Global Catalogue of Microorganisms (GCM) 10K type strain sequencing project: providing services to taxonomists for standard genome sequencing and annotation.</title>
        <authorList>
            <consortium name="The Broad Institute Genomics Platform"/>
            <consortium name="The Broad Institute Genome Sequencing Center for Infectious Disease"/>
            <person name="Wu L."/>
            <person name="Ma J."/>
        </authorList>
    </citation>
    <scope>NUCLEOTIDE SEQUENCE [LARGE SCALE GENOMIC DNA]</scope>
    <source>
        <strain evidence="2">CCUG 54822</strain>
    </source>
</reference>
<comment type="caution">
    <text evidence="1">The sequence shown here is derived from an EMBL/GenBank/DDBJ whole genome shotgun (WGS) entry which is preliminary data.</text>
</comment>
<evidence type="ECO:0000313" key="1">
    <source>
        <dbReference type="EMBL" id="MFD1363426.1"/>
    </source>
</evidence>
<accession>A0ABW3ZYC4</accession>
<organism evidence="1 2">
    <name type="scientific">Lentibacillus salinarum</name>
    <dbReference type="NCBI Taxonomy" id="446820"/>
    <lineage>
        <taxon>Bacteria</taxon>
        <taxon>Bacillati</taxon>
        <taxon>Bacillota</taxon>
        <taxon>Bacilli</taxon>
        <taxon>Bacillales</taxon>
        <taxon>Bacillaceae</taxon>
        <taxon>Lentibacillus</taxon>
    </lineage>
</organism>
<keyword evidence="2" id="KW-1185">Reference proteome</keyword>
<evidence type="ECO:0000313" key="2">
    <source>
        <dbReference type="Proteomes" id="UP001597178"/>
    </source>
</evidence>
<gene>
    <name evidence="1" type="ORF">ACFQ4A_17610</name>
</gene>
<protein>
    <submittedName>
        <fullName evidence="1">Uncharacterized protein</fullName>
    </submittedName>
</protein>
<name>A0ABW3ZYC4_9BACI</name>